<comment type="caution">
    <text evidence="3">The sequence shown here is derived from an EMBL/GenBank/DDBJ whole genome shotgun (WGS) entry which is preliminary data.</text>
</comment>
<dbReference type="InterPro" id="IPR006311">
    <property type="entry name" value="TAT_signal"/>
</dbReference>
<keyword evidence="2" id="KW-0732">Signal</keyword>
<dbReference type="Proteomes" id="UP000569914">
    <property type="component" value="Unassembled WGS sequence"/>
</dbReference>
<evidence type="ECO:0000256" key="1">
    <source>
        <dbReference type="SAM" id="MobiDB-lite"/>
    </source>
</evidence>
<feature type="chain" id="PRO_5031469926" description="Lipoprotein LpqN" evidence="2">
    <location>
        <begin position="36"/>
        <end position="178"/>
    </location>
</feature>
<keyword evidence="4" id="KW-1185">Reference proteome</keyword>
<accession>A0A7Y9IDG7</accession>
<reference evidence="3 4" key="1">
    <citation type="submission" date="2020-07" db="EMBL/GenBank/DDBJ databases">
        <title>Sequencing the genomes of 1000 actinobacteria strains.</title>
        <authorList>
            <person name="Klenk H.-P."/>
        </authorList>
    </citation>
    <scope>NUCLEOTIDE SEQUENCE [LARGE SCALE GENOMIC DNA]</scope>
    <source>
        <strain evidence="3 4">DSM 22083</strain>
    </source>
</reference>
<feature type="region of interest" description="Disordered" evidence="1">
    <location>
        <begin position="107"/>
        <end position="128"/>
    </location>
</feature>
<sequence length="178" mass="18544">MIIRGEPVRRWSRRSLIGLALAALAVTAGSPRAQAAPVLLGRFGFEVPATVRALDPPRAGWQWQGQFVEGGVPSIIVLARADLADVAPEEAFGLLLASGAGGGLPGLTAGPARSRTTQDGSPALRSPLSYRPSPKINYRGTVLITENAGTTAVLAVLGTERLTAGRADQILDSVRWSA</sequence>
<protein>
    <recommendedName>
        <fullName evidence="5">Lipoprotein LpqN</fullName>
    </recommendedName>
</protein>
<evidence type="ECO:0000313" key="3">
    <source>
        <dbReference type="EMBL" id="NYE74913.1"/>
    </source>
</evidence>
<dbReference type="AlphaFoldDB" id="A0A7Y9IDG7"/>
<name>A0A7Y9IDG7_9ACTN</name>
<organism evidence="3 4">
    <name type="scientific">Microlunatus parietis</name>
    <dbReference type="NCBI Taxonomy" id="682979"/>
    <lineage>
        <taxon>Bacteria</taxon>
        <taxon>Bacillati</taxon>
        <taxon>Actinomycetota</taxon>
        <taxon>Actinomycetes</taxon>
        <taxon>Propionibacteriales</taxon>
        <taxon>Propionibacteriaceae</taxon>
        <taxon>Microlunatus</taxon>
    </lineage>
</organism>
<evidence type="ECO:0000313" key="4">
    <source>
        <dbReference type="Proteomes" id="UP000569914"/>
    </source>
</evidence>
<dbReference type="EMBL" id="JACCBU010000001">
    <property type="protein sequence ID" value="NYE74913.1"/>
    <property type="molecule type" value="Genomic_DNA"/>
</dbReference>
<evidence type="ECO:0000256" key="2">
    <source>
        <dbReference type="SAM" id="SignalP"/>
    </source>
</evidence>
<dbReference type="PROSITE" id="PS51318">
    <property type="entry name" value="TAT"/>
    <property type="match status" value="1"/>
</dbReference>
<evidence type="ECO:0008006" key="5">
    <source>
        <dbReference type="Google" id="ProtNLM"/>
    </source>
</evidence>
<feature type="signal peptide" evidence="2">
    <location>
        <begin position="1"/>
        <end position="35"/>
    </location>
</feature>
<proteinExistence type="predicted"/>
<gene>
    <name evidence="3" type="ORF">BKA15_006242</name>
</gene>
<dbReference type="RefSeq" id="WP_179757504.1">
    <property type="nucleotide sequence ID" value="NZ_JACCBU010000001.1"/>
</dbReference>